<evidence type="ECO:0000313" key="7">
    <source>
        <dbReference type="EMBL" id="MCQ1531723.1"/>
    </source>
</evidence>
<feature type="transmembrane region" description="Helical" evidence="6">
    <location>
        <begin position="38"/>
        <end position="63"/>
    </location>
</feature>
<dbReference type="RefSeq" id="WP_255229286.1">
    <property type="nucleotide sequence ID" value="NZ_JAJEKE010000028.1"/>
</dbReference>
<dbReference type="InterPro" id="IPR001123">
    <property type="entry name" value="LeuE-type"/>
</dbReference>
<keyword evidence="3 6" id="KW-0812">Transmembrane</keyword>
<evidence type="ECO:0000313" key="8">
    <source>
        <dbReference type="Proteomes" id="UP001651880"/>
    </source>
</evidence>
<comment type="caution">
    <text evidence="7">The sequence shown here is derived from an EMBL/GenBank/DDBJ whole genome shotgun (WGS) entry which is preliminary data.</text>
</comment>
<keyword evidence="4 6" id="KW-1133">Transmembrane helix</keyword>
<gene>
    <name evidence="7" type="ORF">LJD61_19580</name>
</gene>
<evidence type="ECO:0000256" key="2">
    <source>
        <dbReference type="ARBA" id="ARBA00022475"/>
    </source>
</evidence>
<sequence>MLKFLLQGFMLGIAYVAPIGMQNLYVINTAIGKSRFRAYQVAFITAFFDISLALACFFGMGALMERSELLKAIILCIGSVAVIYIGIQLVRSKPSASSEVDVDKSLPQVIISCFMVTWVNPQALIDGSLLLGGFRASLPPEAVGFFIFGVCLASFSWFTGLTTVVSVFKNSFNNKIIRGINLICGTIIVYYGTKLGYNFIQIVKP</sequence>
<feature type="transmembrane region" description="Helical" evidence="6">
    <location>
        <begin position="145"/>
        <end position="168"/>
    </location>
</feature>
<dbReference type="EMBL" id="JAJEKE010000028">
    <property type="protein sequence ID" value="MCQ1531723.1"/>
    <property type="molecule type" value="Genomic_DNA"/>
</dbReference>
<evidence type="ECO:0000256" key="6">
    <source>
        <dbReference type="SAM" id="Phobius"/>
    </source>
</evidence>
<reference evidence="7 8" key="1">
    <citation type="submission" date="2021-10" db="EMBL/GenBank/DDBJ databases">
        <title>Lutispora strain m25 sp. nov., a thermophilic, non-spore-forming bacterium isolated from a lab-scale methanogenic bioreactor digesting anaerobic sludge.</title>
        <authorList>
            <person name="El Houari A."/>
            <person name="Mcdonald J."/>
        </authorList>
    </citation>
    <scope>NUCLEOTIDE SEQUENCE [LARGE SCALE GENOMIC DNA]</scope>
    <source>
        <strain evidence="8">m25</strain>
    </source>
</reference>
<feature type="transmembrane region" description="Helical" evidence="6">
    <location>
        <begin position="108"/>
        <end position="125"/>
    </location>
</feature>
<dbReference type="Pfam" id="PF01810">
    <property type="entry name" value="LysE"/>
    <property type="match status" value="1"/>
</dbReference>
<dbReference type="PANTHER" id="PTHR30086:SF20">
    <property type="entry name" value="ARGININE EXPORTER PROTEIN ARGO-RELATED"/>
    <property type="match status" value="1"/>
</dbReference>
<protein>
    <submittedName>
        <fullName evidence="7">LysE family transporter</fullName>
    </submittedName>
</protein>
<evidence type="ECO:0000256" key="5">
    <source>
        <dbReference type="ARBA" id="ARBA00023136"/>
    </source>
</evidence>
<evidence type="ECO:0000256" key="4">
    <source>
        <dbReference type="ARBA" id="ARBA00022989"/>
    </source>
</evidence>
<keyword evidence="5 6" id="KW-0472">Membrane</keyword>
<keyword evidence="2" id="KW-1003">Cell membrane</keyword>
<evidence type="ECO:0000256" key="3">
    <source>
        <dbReference type="ARBA" id="ARBA00022692"/>
    </source>
</evidence>
<name>A0ABT1NNQ4_9FIRM</name>
<feature type="transmembrane region" description="Helical" evidence="6">
    <location>
        <begin position="69"/>
        <end position="87"/>
    </location>
</feature>
<feature type="transmembrane region" description="Helical" evidence="6">
    <location>
        <begin position="180"/>
        <end position="200"/>
    </location>
</feature>
<evidence type="ECO:0000256" key="1">
    <source>
        <dbReference type="ARBA" id="ARBA00004651"/>
    </source>
</evidence>
<organism evidence="7 8">
    <name type="scientific">Lutispora saccharofermentans</name>
    <dbReference type="NCBI Taxonomy" id="3024236"/>
    <lineage>
        <taxon>Bacteria</taxon>
        <taxon>Bacillati</taxon>
        <taxon>Bacillota</taxon>
        <taxon>Clostridia</taxon>
        <taxon>Lutisporales</taxon>
        <taxon>Lutisporaceae</taxon>
        <taxon>Lutispora</taxon>
    </lineage>
</organism>
<dbReference type="PANTHER" id="PTHR30086">
    <property type="entry name" value="ARGININE EXPORTER PROTEIN ARGO"/>
    <property type="match status" value="1"/>
</dbReference>
<comment type="subcellular location">
    <subcellularLocation>
        <location evidence="1">Cell membrane</location>
        <topology evidence="1">Multi-pass membrane protein</topology>
    </subcellularLocation>
</comment>
<accession>A0ABT1NNQ4</accession>
<feature type="transmembrane region" description="Helical" evidence="6">
    <location>
        <begin position="6"/>
        <end position="26"/>
    </location>
</feature>
<keyword evidence="8" id="KW-1185">Reference proteome</keyword>
<proteinExistence type="predicted"/>
<dbReference type="Proteomes" id="UP001651880">
    <property type="component" value="Unassembled WGS sequence"/>
</dbReference>